<keyword evidence="5" id="KW-1185">Reference proteome</keyword>
<dbReference type="PROSITE" id="PS50088">
    <property type="entry name" value="ANK_REPEAT"/>
    <property type="match status" value="4"/>
</dbReference>
<feature type="repeat" description="ANK" evidence="3">
    <location>
        <begin position="106"/>
        <end position="138"/>
    </location>
</feature>
<dbReference type="InterPro" id="IPR036770">
    <property type="entry name" value="Ankyrin_rpt-contain_sf"/>
</dbReference>
<dbReference type="PANTHER" id="PTHR24171:SF9">
    <property type="entry name" value="ANKYRIN REPEAT DOMAIN-CONTAINING PROTEIN 39"/>
    <property type="match status" value="1"/>
</dbReference>
<proteinExistence type="predicted"/>
<dbReference type="PANTHER" id="PTHR24171">
    <property type="entry name" value="ANKYRIN REPEAT DOMAIN-CONTAINING PROTEIN 39-RELATED"/>
    <property type="match status" value="1"/>
</dbReference>
<evidence type="ECO:0000313" key="5">
    <source>
        <dbReference type="Proteomes" id="UP001307849"/>
    </source>
</evidence>
<feature type="repeat" description="ANK" evidence="3">
    <location>
        <begin position="41"/>
        <end position="73"/>
    </location>
</feature>
<comment type="caution">
    <text evidence="4">The sequence shown here is derived from an EMBL/GenBank/DDBJ whole genome shotgun (WGS) entry which is preliminary data.</text>
</comment>
<feature type="repeat" description="ANK" evidence="3">
    <location>
        <begin position="173"/>
        <end position="205"/>
    </location>
</feature>
<sequence>MSSLYALKDKSSRRSTLASHEDVVKLLLEIAEVSPDIKDSDGWTPLQWAAEYGHKGIARLLVEKGANIESKDSDYGHTPVSSATRNKCDAVVQLPVDQDIEAKNDSNHTTLLWATGNEYTTVVRLLVDRGADIKVKDTEYNYTPLLWVVQNGHETVVRLLVDWGADIETKDIYNYTLLLQVAQDGHEMVIELLVERGANIKAKDKYSYTLLL</sequence>
<feature type="repeat" description="ANK" evidence="3">
    <location>
        <begin position="140"/>
        <end position="172"/>
    </location>
</feature>
<organism evidence="4 5">
    <name type="scientific">Arthrobotrys conoides</name>
    <dbReference type="NCBI Taxonomy" id="74498"/>
    <lineage>
        <taxon>Eukaryota</taxon>
        <taxon>Fungi</taxon>
        <taxon>Dikarya</taxon>
        <taxon>Ascomycota</taxon>
        <taxon>Pezizomycotina</taxon>
        <taxon>Orbiliomycetes</taxon>
        <taxon>Orbiliales</taxon>
        <taxon>Orbiliaceae</taxon>
        <taxon>Arthrobotrys</taxon>
    </lineage>
</organism>
<evidence type="ECO:0008006" key="6">
    <source>
        <dbReference type="Google" id="ProtNLM"/>
    </source>
</evidence>
<evidence type="ECO:0000256" key="1">
    <source>
        <dbReference type="ARBA" id="ARBA00022737"/>
    </source>
</evidence>
<reference evidence="4 5" key="1">
    <citation type="submission" date="2019-10" db="EMBL/GenBank/DDBJ databases">
        <authorList>
            <person name="Palmer J.M."/>
        </authorList>
    </citation>
    <scope>NUCLEOTIDE SEQUENCE [LARGE SCALE GENOMIC DNA]</scope>
    <source>
        <strain evidence="4 5">TWF506</strain>
    </source>
</reference>
<dbReference type="PROSITE" id="PS50297">
    <property type="entry name" value="ANK_REP_REGION"/>
    <property type="match status" value="4"/>
</dbReference>
<dbReference type="Proteomes" id="UP001307849">
    <property type="component" value="Unassembled WGS sequence"/>
</dbReference>
<dbReference type="AlphaFoldDB" id="A0AAN8RKR5"/>
<dbReference type="SUPFAM" id="SSF48403">
    <property type="entry name" value="Ankyrin repeat"/>
    <property type="match status" value="1"/>
</dbReference>
<dbReference type="Pfam" id="PF12796">
    <property type="entry name" value="Ank_2"/>
    <property type="match status" value="2"/>
</dbReference>
<protein>
    <recommendedName>
        <fullName evidence="6">Ankyrin</fullName>
    </recommendedName>
</protein>
<evidence type="ECO:0000313" key="4">
    <source>
        <dbReference type="EMBL" id="KAK6502468.1"/>
    </source>
</evidence>
<dbReference type="EMBL" id="JAVHJM010000011">
    <property type="protein sequence ID" value="KAK6502468.1"/>
    <property type="molecule type" value="Genomic_DNA"/>
</dbReference>
<gene>
    <name evidence="4" type="ORF">TWF506_003051</name>
</gene>
<dbReference type="PRINTS" id="PR01415">
    <property type="entry name" value="ANKYRIN"/>
</dbReference>
<evidence type="ECO:0000256" key="2">
    <source>
        <dbReference type="ARBA" id="ARBA00023043"/>
    </source>
</evidence>
<name>A0AAN8RKR5_9PEZI</name>
<keyword evidence="2 3" id="KW-0040">ANK repeat</keyword>
<dbReference type="InterPro" id="IPR002110">
    <property type="entry name" value="Ankyrin_rpt"/>
</dbReference>
<keyword evidence="1" id="KW-0677">Repeat</keyword>
<dbReference type="SMART" id="SM00248">
    <property type="entry name" value="ANK"/>
    <property type="match status" value="4"/>
</dbReference>
<evidence type="ECO:0000256" key="3">
    <source>
        <dbReference type="PROSITE-ProRule" id="PRU00023"/>
    </source>
</evidence>
<accession>A0AAN8RKR5</accession>
<dbReference type="Gene3D" id="1.25.40.20">
    <property type="entry name" value="Ankyrin repeat-containing domain"/>
    <property type="match status" value="2"/>
</dbReference>